<evidence type="ECO:0000313" key="2">
    <source>
        <dbReference type="EMBL" id="KAH7970079.1"/>
    </source>
</evidence>
<gene>
    <name evidence="2" type="ORF">HPB52_023968</name>
</gene>
<dbReference type="AlphaFoldDB" id="A0A9D4T4T4"/>
<dbReference type="EMBL" id="JABSTV010001248">
    <property type="protein sequence ID" value="KAH7970079.1"/>
    <property type="molecule type" value="Genomic_DNA"/>
</dbReference>
<keyword evidence="3" id="KW-1185">Reference proteome</keyword>
<reference evidence="2" key="1">
    <citation type="journal article" date="2020" name="Cell">
        <title>Large-Scale Comparative Analyses of Tick Genomes Elucidate Their Genetic Diversity and Vector Capacities.</title>
        <authorList>
            <consortium name="Tick Genome and Microbiome Consortium (TIGMIC)"/>
            <person name="Jia N."/>
            <person name="Wang J."/>
            <person name="Shi W."/>
            <person name="Du L."/>
            <person name="Sun Y."/>
            <person name="Zhan W."/>
            <person name="Jiang J.F."/>
            <person name="Wang Q."/>
            <person name="Zhang B."/>
            <person name="Ji P."/>
            <person name="Bell-Sakyi L."/>
            <person name="Cui X.M."/>
            <person name="Yuan T.T."/>
            <person name="Jiang B.G."/>
            <person name="Yang W.F."/>
            <person name="Lam T.T."/>
            <person name="Chang Q.C."/>
            <person name="Ding S.J."/>
            <person name="Wang X.J."/>
            <person name="Zhu J.G."/>
            <person name="Ruan X.D."/>
            <person name="Zhao L."/>
            <person name="Wei J.T."/>
            <person name="Ye R.Z."/>
            <person name="Que T.C."/>
            <person name="Du C.H."/>
            <person name="Zhou Y.H."/>
            <person name="Cheng J.X."/>
            <person name="Dai P.F."/>
            <person name="Guo W.B."/>
            <person name="Han X.H."/>
            <person name="Huang E.J."/>
            <person name="Li L.F."/>
            <person name="Wei W."/>
            <person name="Gao Y.C."/>
            <person name="Liu J.Z."/>
            <person name="Shao H.Z."/>
            <person name="Wang X."/>
            <person name="Wang C.C."/>
            <person name="Yang T.C."/>
            <person name="Huo Q.B."/>
            <person name="Li W."/>
            <person name="Chen H.Y."/>
            <person name="Chen S.E."/>
            <person name="Zhou L.G."/>
            <person name="Ni X.B."/>
            <person name="Tian J.H."/>
            <person name="Sheng Y."/>
            <person name="Liu T."/>
            <person name="Pan Y.S."/>
            <person name="Xia L.Y."/>
            <person name="Li J."/>
            <person name="Zhao F."/>
            <person name="Cao W.C."/>
        </authorList>
    </citation>
    <scope>NUCLEOTIDE SEQUENCE</scope>
    <source>
        <strain evidence="2">Rsan-2018</strain>
    </source>
</reference>
<protein>
    <submittedName>
        <fullName evidence="2">Uncharacterized protein</fullName>
    </submittedName>
</protein>
<comment type="caution">
    <text evidence="2">The sequence shown here is derived from an EMBL/GenBank/DDBJ whole genome shotgun (WGS) entry which is preliminary data.</text>
</comment>
<feature type="compositionally biased region" description="Polar residues" evidence="1">
    <location>
        <begin position="69"/>
        <end position="146"/>
    </location>
</feature>
<dbReference type="VEuPathDB" id="VectorBase:RSAN_040220"/>
<accession>A0A9D4T4T4</accession>
<reference evidence="2" key="2">
    <citation type="submission" date="2021-09" db="EMBL/GenBank/DDBJ databases">
        <authorList>
            <person name="Jia N."/>
            <person name="Wang J."/>
            <person name="Shi W."/>
            <person name="Du L."/>
            <person name="Sun Y."/>
            <person name="Zhan W."/>
            <person name="Jiang J."/>
            <person name="Wang Q."/>
            <person name="Zhang B."/>
            <person name="Ji P."/>
            <person name="Sakyi L.B."/>
            <person name="Cui X."/>
            <person name="Yuan T."/>
            <person name="Jiang B."/>
            <person name="Yang W."/>
            <person name="Lam T.T.-Y."/>
            <person name="Chang Q."/>
            <person name="Ding S."/>
            <person name="Wang X."/>
            <person name="Zhu J."/>
            <person name="Ruan X."/>
            <person name="Zhao L."/>
            <person name="Wei J."/>
            <person name="Que T."/>
            <person name="Du C."/>
            <person name="Cheng J."/>
            <person name="Dai P."/>
            <person name="Han X."/>
            <person name="Huang E."/>
            <person name="Gao Y."/>
            <person name="Liu J."/>
            <person name="Shao H."/>
            <person name="Ye R."/>
            <person name="Li L."/>
            <person name="Wei W."/>
            <person name="Wang X."/>
            <person name="Wang C."/>
            <person name="Huo Q."/>
            <person name="Li W."/>
            <person name="Guo W."/>
            <person name="Chen H."/>
            <person name="Chen S."/>
            <person name="Zhou L."/>
            <person name="Zhou L."/>
            <person name="Ni X."/>
            <person name="Tian J."/>
            <person name="Zhou Y."/>
            <person name="Sheng Y."/>
            <person name="Liu T."/>
            <person name="Pan Y."/>
            <person name="Xia L."/>
            <person name="Li J."/>
            <person name="Zhao F."/>
            <person name="Cao W."/>
        </authorList>
    </citation>
    <scope>NUCLEOTIDE SEQUENCE</scope>
    <source>
        <strain evidence="2">Rsan-2018</strain>
        <tissue evidence="2">Larvae</tissue>
    </source>
</reference>
<evidence type="ECO:0000256" key="1">
    <source>
        <dbReference type="SAM" id="MobiDB-lite"/>
    </source>
</evidence>
<dbReference type="Proteomes" id="UP000821837">
    <property type="component" value="Unassembled WGS sequence"/>
</dbReference>
<feature type="region of interest" description="Disordered" evidence="1">
    <location>
        <begin position="1"/>
        <end position="37"/>
    </location>
</feature>
<proteinExistence type="predicted"/>
<feature type="region of interest" description="Disordered" evidence="1">
    <location>
        <begin position="51"/>
        <end position="153"/>
    </location>
</feature>
<name>A0A9D4T4T4_RHISA</name>
<sequence length="184" mass="20115">MATFTYSEHDLVQCPYDPDHKAEARKPLGAQAASPRTVLNDVNWPSCAQACQAQTGHAPTRKPWVQKAAHTTNSQPRSTQANQPCSTKANQSRSTQVSQPRSTQPSHSRGTQARQPRGAQAQTSNPWAVHAAQSNQRLGDQTSPTPGRTWDDLFRNTTVSTRSTDMNELAERVKELGFAGPKGK</sequence>
<evidence type="ECO:0000313" key="3">
    <source>
        <dbReference type="Proteomes" id="UP000821837"/>
    </source>
</evidence>
<organism evidence="2 3">
    <name type="scientific">Rhipicephalus sanguineus</name>
    <name type="common">Brown dog tick</name>
    <name type="synonym">Ixodes sanguineus</name>
    <dbReference type="NCBI Taxonomy" id="34632"/>
    <lineage>
        <taxon>Eukaryota</taxon>
        <taxon>Metazoa</taxon>
        <taxon>Ecdysozoa</taxon>
        <taxon>Arthropoda</taxon>
        <taxon>Chelicerata</taxon>
        <taxon>Arachnida</taxon>
        <taxon>Acari</taxon>
        <taxon>Parasitiformes</taxon>
        <taxon>Ixodida</taxon>
        <taxon>Ixodoidea</taxon>
        <taxon>Ixodidae</taxon>
        <taxon>Rhipicephalinae</taxon>
        <taxon>Rhipicephalus</taxon>
        <taxon>Rhipicephalus</taxon>
    </lineage>
</organism>
<feature type="compositionally biased region" description="Basic and acidic residues" evidence="1">
    <location>
        <begin position="7"/>
        <end position="26"/>
    </location>
</feature>